<proteinExistence type="predicted"/>
<evidence type="ECO:0000313" key="4">
    <source>
        <dbReference type="Proteomes" id="UP001500220"/>
    </source>
</evidence>
<evidence type="ECO:0000313" key="3">
    <source>
        <dbReference type="Proteomes" id="UP000597989"/>
    </source>
</evidence>
<name>A0A917NDG8_9PSEU</name>
<keyword evidence="4" id="KW-1185">Reference proteome</keyword>
<reference evidence="1" key="4">
    <citation type="submission" date="2023-12" db="EMBL/GenBank/DDBJ databases">
        <authorList>
            <person name="Sun Q."/>
            <person name="Inoue M."/>
        </authorList>
    </citation>
    <scope>NUCLEOTIDE SEQUENCE</scope>
    <source>
        <strain evidence="1">JCM 10664</strain>
    </source>
</reference>
<reference evidence="2 3" key="1">
    <citation type="journal article" date="2014" name="Int. J. Syst. Evol. Microbiol.">
        <title>Complete genome sequence of Corynebacterium casei LMG S-19264T (=DSM 44701T), isolated from a smear-ripened cheese.</title>
        <authorList>
            <consortium name="US DOE Joint Genome Institute (JGI-PGF)"/>
            <person name="Walter F."/>
            <person name="Albersmeier A."/>
            <person name="Kalinowski J."/>
            <person name="Ruckert C."/>
        </authorList>
    </citation>
    <scope>NUCLEOTIDE SEQUENCE [LARGE SCALE GENOMIC DNA]</scope>
    <source>
        <strain evidence="2 3">CGMCC 4.7206</strain>
    </source>
</reference>
<dbReference type="EMBL" id="BAAAHC010000013">
    <property type="protein sequence ID" value="GAA0529106.1"/>
    <property type="molecule type" value="Genomic_DNA"/>
</dbReference>
<organism evidence="2 3">
    <name type="scientific">Saccharopolyspora thermophila</name>
    <dbReference type="NCBI Taxonomy" id="89367"/>
    <lineage>
        <taxon>Bacteria</taxon>
        <taxon>Bacillati</taxon>
        <taxon>Actinomycetota</taxon>
        <taxon>Actinomycetes</taxon>
        <taxon>Pseudonocardiales</taxon>
        <taxon>Pseudonocardiaceae</taxon>
        <taxon>Saccharopolyspora</taxon>
    </lineage>
</organism>
<dbReference type="EMBL" id="BMMT01000010">
    <property type="protein sequence ID" value="GGI91397.1"/>
    <property type="molecule type" value="Genomic_DNA"/>
</dbReference>
<evidence type="ECO:0000313" key="1">
    <source>
        <dbReference type="EMBL" id="GAA0529106.1"/>
    </source>
</evidence>
<dbReference type="Proteomes" id="UP000597989">
    <property type="component" value="Unassembled WGS sequence"/>
</dbReference>
<reference evidence="2" key="3">
    <citation type="submission" date="2020-09" db="EMBL/GenBank/DDBJ databases">
        <authorList>
            <person name="Sun Q."/>
            <person name="Zhou Y."/>
        </authorList>
    </citation>
    <scope>NUCLEOTIDE SEQUENCE</scope>
    <source>
        <strain evidence="2">CGMCC 4.7206</strain>
    </source>
</reference>
<gene>
    <name evidence="1" type="ORF">GCM10009545_34330</name>
    <name evidence="2" type="ORF">GCM10011581_30600</name>
</gene>
<comment type="caution">
    <text evidence="2">The sequence shown here is derived from an EMBL/GenBank/DDBJ whole genome shotgun (WGS) entry which is preliminary data.</text>
</comment>
<evidence type="ECO:0000313" key="2">
    <source>
        <dbReference type="EMBL" id="GGI91397.1"/>
    </source>
</evidence>
<dbReference type="AlphaFoldDB" id="A0A917NDG8"/>
<reference evidence="1 4" key="2">
    <citation type="journal article" date="2019" name="Int. J. Syst. Evol. Microbiol.">
        <title>The Global Catalogue of Microorganisms (GCM) 10K type strain sequencing project: providing services to taxonomists for standard genome sequencing and annotation.</title>
        <authorList>
            <consortium name="The Broad Institute Genomics Platform"/>
            <consortium name="The Broad Institute Genome Sequencing Center for Infectious Disease"/>
            <person name="Wu L."/>
            <person name="Ma J."/>
        </authorList>
    </citation>
    <scope>NUCLEOTIDE SEQUENCE [LARGE SCALE GENOMIC DNA]</scope>
    <source>
        <strain evidence="1 4">JCM 10664</strain>
    </source>
</reference>
<sequence length="105" mass="11547">MTITGRPSDIEADLLDTSRCAVRLACECCEKRGDLAVVASHTPLGVLCVTLCRACGLAGRRPRWSGPRGADRIYQHCQHLGIDRARMSTLLAQHRHLGLPEVWLS</sequence>
<protein>
    <submittedName>
        <fullName evidence="2">Uncharacterized protein</fullName>
    </submittedName>
</protein>
<dbReference type="Proteomes" id="UP001500220">
    <property type="component" value="Unassembled WGS sequence"/>
</dbReference>
<dbReference type="RefSeq" id="WP_188988165.1">
    <property type="nucleotide sequence ID" value="NZ_BAAAHC010000013.1"/>
</dbReference>
<accession>A0A917NDG8</accession>